<gene>
    <name evidence="2" type="ORF">QTJ16_003278</name>
</gene>
<name>A0AAD9T1C7_9HELO</name>
<feature type="region of interest" description="Disordered" evidence="1">
    <location>
        <begin position="166"/>
        <end position="382"/>
    </location>
</feature>
<feature type="compositionally biased region" description="Polar residues" evidence="1">
    <location>
        <begin position="188"/>
        <end position="200"/>
    </location>
</feature>
<comment type="caution">
    <text evidence="2">The sequence shown here is derived from an EMBL/GenBank/DDBJ whole genome shotgun (WGS) entry which is preliminary data.</text>
</comment>
<evidence type="ECO:0000313" key="2">
    <source>
        <dbReference type="EMBL" id="KAK2627312.1"/>
    </source>
</evidence>
<keyword evidence="3" id="KW-1185">Reference proteome</keyword>
<feature type="region of interest" description="Disordered" evidence="1">
    <location>
        <begin position="98"/>
        <end position="147"/>
    </location>
</feature>
<feature type="compositionally biased region" description="Basic and acidic residues" evidence="1">
    <location>
        <begin position="531"/>
        <end position="596"/>
    </location>
</feature>
<feature type="compositionally biased region" description="Basic and acidic residues" evidence="1">
    <location>
        <begin position="491"/>
        <end position="523"/>
    </location>
</feature>
<evidence type="ECO:0000313" key="3">
    <source>
        <dbReference type="Proteomes" id="UP001285354"/>
    </source>
</evidence>
<feature type="region of interest" description="Disordered" evidence="1">
    <location>
        <begin position="491"/>
        <end position="664"/>
    </location>
</feature>
<feature type="compositionally biased region" description="Polar residues" evidence="1">
    <location>
        <begin position="10"/>
        <end position="22"/>
    </location>
</feature>
<reference evidence="2" key="1">
    <citation type="submission" date="2023-06" db="EMBL/GenBank/DDBJ databases">
        <title>Draft genome of Marssonina rosae.</title>
        <authorList>
            <person name="Cheng Q."/>
        </authorList>
    </citation>
    <scope>NUCLEOTIDE SEQUENCE</scope>
    <source>
        <strain evidence="2">R4</strain>
    </source>
</reference>
<evidence type="ECO:0000256" key="1">
    <source>
        <dbReference type="SAM" id="MobiDB-lite"/>
    </source>
</evidence>
<accession>A0AAD9T1C7</accession>
<dbReference type="AlphaFoldDB" id="A0AAD9T1C7"/>
<dbReference type="EMBL" id="JAUBYV010000004">
    <property type="protein sequence ID" value="KAK2627312.1"/>
    <property type="molecule type" value="Genomic_DNA"/>
</dbReference>
<feature type="compositionally biased region" description="Polar residues" evidence="1">
    <location>
        <begin position="34"/>
        <end position="45"/>
    </location>
</feature>
<feature type="compositionally biased region" description="Basic and acidic residues" evidence="1">
    <location>
        <begin position="309"/>
        <end position="369"/>
    </location>
</feature>
<dbReference type="Proteomes" id="UP001285354">
    <property type="component" value="Unassembled WGS sequence"/>
</dbReference>
<feature type="compositionally biased region" description="Basic and acidic residues" evidence="1">
    <location>
        <begin position="649"/>
        <end position="664"/>
    </location>
</feature>
<feature type="compositionally biased region" description="Basic and acidic residues" evidence="1">
    <location>
        <begin position="618"/>
        <end position="636"/>
    </location>
</feature>
<sequence>MWDNGHGFASTGQFQHSFNQEKYQPLMFAGNGQPGQEQYSIQQPNAPHPNKQYDSSHGEGFPPEFPPQTYNIPPRTTAGLRPPTQINARAAELKAELVKRRERKASSATPPVTQKIPSLASKQTAPREEPGSLGIAPKPSTTFEKPEQKINIDELISLHSKVADTAAKPESKSINTSSFPGMAVHKGANSQPSLGESSMSAMKPANLGLVKFLQGDRHPNGSTLGDGHTSNGSLSDGEIVEDESTPPRSVPVAEPKEIKSSAIVAKIDGAQFRRSRAEQGGKAPPSDRLPRDESPPRRPVAIPKPQGTRSRDDCWEDFDARGKRDYHIFKSDYKERKQYHEPESIVRPRQDSREDNHRRTELNGQRRSEAFASLPREPPTLKDILPLDEDLREWLEITGYHNAPYRSKILNRRRAIAALDAKRQQLLAEMQAEERGGVPQILEGQVPALSIARPISVNRTGVRNEPASAAAEDALERDLVVSNKRPYSEIQDTRRDEFMGGKVARTDDRPYFTQRVKEEERPRSGSFDYSSSDRRDRANSRPRYDYRARSRDREISPGRDGRREYESRPAARGRGYDLDSFYDRDDDLERGPRAFEIRGNYRGRAFDPNYRGRGRGRGRGDPRDSRDFRSGSDAKSESGYGSYIANGKQSRDLRGFDRGGRGGL</sequence>
<organism evidence="2 3">
    <name type="scientific">Diplocarpon rosae</name>
    <dbReference type="NCBI Taxonomy" id="946125"/>
    <lineage>
        <taxon>Eukaryota</taxon>
        <taxon>Fungi</taxon>
        <taxon>Dikarya</taxon>
        <taxon>Ascomycota</taxon>
        <taxon>Pezizomycotina</taxon>
        <taxon>Leotiomycetes</taxon>
        <taxon>Helotiales</taxon>
        <taxon>Drepanopezizaceae</taxon>
        <taxon>Diplocarpon</taxon>
    </lineage>
</organism>
<feature type="compositionally biased region" description="Polar residues" evidence="1">
    <location>
        <begin position="106"/>
        <end position="124"/>
    </location>
</feature>
<proteinExistence type="predicted"/>
<feature type="compositionally biased region" description="Polar residues" evidence="1">
    <location>
        <begin position="220"/>
        <end position="234"/>
    </location>
</feature>
<feature type="region of interest" description="Disordered" evidence="1">
    <location>
        <begin position="1"/>
        <end position="83"/>
    </location>
</feature>
<protein>
    <submittedName>
        <fullName evidence="2">Uncharacterized protein</fullName>
    </submittedName>
</protein>